<dbReference type="Pfam" id="PF25278">
    <property type="entry name" value="DUF7872"/>
    <property type="match status" value="1"/>
</dbReference>
<organism evidence="2 3">
    <name type="scientific">Puccinia coronata f. sp. avenae</name>
    <dbReference type="NCBI Taxonomy" id="200324"/>
    <lineage>
        <taxon>Eukaryota</taxon>
        <taxon>Fungi</taxon>
        <taxon>Dikarya</taxon>
        <taxon>Basidiomycota</taxon>
        <taxon>Pucciniomycotina</taxon>
        <taxon>Pucciniomycetes</taxon>
        <taxon>Pucciniales</taxon>
        <taxon>Pucciniaceae</taxon>
        <taxon>Puccinia</taxon>
    </lineage>
</organism>
<feature type="domain" description="DUF7872" evidence="1">
    <location>
        <begin position="362"/>
        <end position="586"/>
    </location>
</feature>
<proteinExistence type="predicted"/>
<dbReference type="PANTHER" id="PTHR33339">
    <property type="entry name" value="LYSM DOMAIN-CONTAINING PROTEIN"/>
    <property type="match status" value="1"/>
</dbReference>
<name>A0A2N5UH86_9BASI</name>
<reference evidence="2 3" key="1">
    <citation type="submission" date="2017-11" db="EMBL/GenBank/DDBJ databases">
        <title>De novo assembly and phasing of dikaryotic genomes from two isolates of Puccinia coronata f. sp. avenae, the causal agent of oat crown rust.</title>
        <authorList>
            <person name="Miller M.E."/>
            <person name="Zhang Y."/>
            <person name="Omidvar V."/>
            <person name="Sperschneider J."/>
            <person name="Schwessinger B."/>
            <person name="Raley C."/>
            <person name="Palmer J.M."/>
            <person name="Garnica D."/>
            <person name="Upadhyaya N."/>
            <person name="Rathjen J."/>
            <person name="Taylor J.M."/>
            <person name="Park R.F."/>
            <person name="Dodds P.N."/>
            <person name="Hirsch C.D."/>
            <person name="Kianian S.F."/>
            <person name="Figueroa M."/>
        </authorList>
    </citation>
    <scope>NUCLEOTIDE SEQUENCE [LARGE SCALE GENOMIC DNA]</scope>
    <source>
        <strain evidence="2">12SD80</strain>
    </source>
</reference>
<evidence type="ECO:0000313" key="3">
    <source>
        <dbReference type="Proteomes" id="UP000235392"/>
    </source>
</evidence>
<gene>
    <name evidence="2" type="ORF">PCASD_13932</name>
</gene>
<dbReference type="Proteomes" id="UP000235392">
    <property type="component" value="Unassembled WGS sequence"/>
</dbReference>
<sequence>MTNAVPSTGWTNGPPHQDILARAPYCGRCSKWFARTNRSRTWRELTTCLSGSGCVSSGFASLAPLTIEARATGQPASLKNNADYLRRLHTLAIELLSTSSVPSSSWRTYRFDIRHISGSCFFYLEGFGVSARTTAVAPADSTTAQIQFSGQYPPKNPSCKALPLTVDTWNQLKLNDYLSKYPGGDKLNLQDYATKVNITNFSCGVGAACNVGQPCYPLETVDWYILFAVQQWNSYLNIYYEAVGYGIAIVEYVEISKATSSHVAAAAIQSRTFYLIIICKQKKELFSEILGIKYKCVDSFTLSINGYHNVLNMKNNLGISAALSQVSATATGPWGLALNVANFLLVVGQGTAGFAIKEPPAPLQDGFYQWSNVAYYLSQYEEVIHQKLSEESKNRFAAGISTDQGIFGVVKDGNTIVPANFPNLPDLEDQVRNLTLALGVNMLLHSINAFITVGSDPCNDKERMEPGPKMYISHGATHLAEPCIILFWQKMTRQSMKSMKASVLSEYFGISTELIVTSSIKCQNFNKGWNYVPWAQDKGALPKAADSDCVFNLPVCYTQDPEIHKKIHKKKWTTVKACRHNGGLPI</sequence>
<dbReference type="PANTHER" id="PTHR33339:SF1">
    <property type="entry name" value="LYSM DOMAIN-CONTAINING PROTEIN"/>
    <property type="match status" value="1"/>
</dbReference>
<dbReference type="AlphaFoldDB" id="A0A2N5UH86"/>
<comment type="caution">
    <text evidence="2">The sequence shown here is derived from an EMBL/GenBank/DDBJ whole genome shotgun (WGS) entry which is preliminary data.</text>
</comment>
<evidence type="ECO:0000313" key="2">
    <source>
        <dbReference type="EMBL" id="PLW37113.1"/>
    </source>
</evidence>
<protein>
    <recommendedName>
        <fullName evidence="1">DUF7872 domain-containing protein</fullName>
    </recommendedName>
</protein>
<dbReference type="InterPro" id="IPR057194">
    <property type="entry name" value="DUF7872"/>
</dbReference>
<accession>A0A2N5UH86</accession>
<evidence type="ECO:0000259" key="1">
    <source>
        <dbReference type="Pfam" id="PF25278"/>
    </source>
</evidence>
<dbReference type="EMBL" id="PGCI01000148">
    <property type="protein sequence ID" value="PLW37113.1"/>
    <property type="molecule type" value="Genomic_DNA"/>
</dbReference>